<reference evidence="3" key="2">
    <citation type="submission" date="2022-10" db="EMBL/GenBank/DDBJ databases">
        <authorList>
            <consortium name="ENA_rothamsted_submissions"/>
            <consortium name="culmorum"/>
            <person name="King R."/>
        </authorList>
    </citation>
    <scope>NUCLEOTIDE SEQUENCE</scope>
</reference>
<feature type="domain" description="Dynein heavy chain hydrolytic ATP-binding dynein motor region" evidence="1">
    <location>
        <begin position="1"/>
        <end position="106"/>
    </location>
</feature>
<dbReference type="InterPro" id="IPR027417">
    <property type="entry name" value="P-loop_NTPase"/>
</dbReference>
<dbReference type="Gene3D" id="3.40.50.300">
    <property type="entry name" value="P-loop containing nucleotide triphosphate hydrolases"/>
    <property type="match status" value="1"/>
</dbReference>
<dbReference type="Pfam" id="PF17852">
    <property type="entry name" value="Dynein_AAA_lid"/>
    <property type="match status" value="1"/>
</dbReference>
<accession>A0A9N9S127</accession>
<sequence length="447" mass="51556">MAGVVKREMPDAPEAVVLMRVLRDMNFPKFIFEDVPLFLGLIKDLFPGVECPRIAYPDLNETAKRVLHNDGYIFKNEQVDKVIQLYETMLTRHCTMIVGPSGGSKSVILNTLVKSQTAMGLPTKCVILNPKACSVIELYGHLDATTRDWIDGLFSNIFREMNKVTAEENVRRYICFDGDVDALWIENMNSVMDDNKLLTLANGERIRLSPECALLFEVGDLAFASPATVSRAGMVYVDPKNLGYQPYWQRWLLSRPEREREKINELYERLIPETLAFIIEGIDGSMQLEPLEMIVIQTDLNMVVQLCIMLDSMLPHTENDKIIYDDEVLECAFIQCMYFSLGASLMDDSRKRFDAFMKKLNPLMAVQDTHERPANTTQCPTAKSTLYEYFFDIERKEWIAWDWIVPEYIHNSHSHFNDILVPTVDTVRTEWTLNQMNKVEITFENRI</sequence>
<dbReference type="InterPro" id="IPR035699">
    <property type="entry name" value="AAA_6"/>
</dbReference>
<dbReference type="Pfam" id="PF12774">
    <property type="entry name" value="AAA_6"/>
    <property type="match status" value="1"/>
</dbReference>
<dbReference type="GO" id="GO:0007018">
    <property type="term" value="P:microtubule-based movement"/>
    <property type="evidence" value="ECO:0007669"/>
    <property type="project" value="InterPro"/>
</dbReference>
<dbReference type="PANTHER" id="PTHR22878:SF63">
    <property type="entry name" value="DYNEIN AXONEMAL HEAVY CHAIN 10"/>
    <property type="match status" value="1"/>
</dbReference>
<dbReference type="SUPFAM" id="SSF52540">
    <property type="entry name" value="P-loop containing nucleoside triphosphate hydrolases"/>
    <property type="match status" value="1"/>
</dbReference>
<dbReference type="GO" id="GO:0051959">
    <property type="term" value="F:dynein light intermediate chain binding"/>
    <property type="evidence" value="ECO:0007669"/>
    <property type="project" value="InterPro"/>
</dbReference>
<evidence type="ECO:0000313" key="3">
    <source>
        <dbReference type="EMBL" id="CAG9807962.1"/>
    </source>
</evidence>
<dbReference type="Gene3D" id="1.10.472.130">
    <property type="match status" value="1"/>
</dbReference>
<dbReference type="Gene3D" id="1.10.8.710">
    <property type="match status" value="1"/>
</dbReference>
<evidence type="ECO:0008006" key="5">
    <source>
        <dbReference type="Google" id="ProtNLM"/>
    </source>
</evidence>
<feature type="domain" description="Dynein heavy chain AAA 5 extension" evidence="2">
    <location>
        <begin position="264"/>
        <end position="402"/>
    </location>
</feature>
<dbReference type="FunFam" id="1.10.472.130:FF:000010">
    <property type="entry name" value="Dynein axonemal heavy chain 10"/>
    <property type="match status" value="1"/>
</dbReference>
<dbReference type="GO" id="GO:0045505">
    <property type="term" value="F:dynein intermediate chain binding"/>
    <property type="evidence" value="ECO:0007669"/>
    <property type="project" value="InterPro"/>
</dbReference>
<dbReference type="InterPro" id="IPR043157">
    <property type="entry name" value="Dynein_AAA1S"/>
</dbReference>
<dbReference type="GO" id="GO:0005524">
    <property type="term" value="F:ATP binding"/>
    <property type="evidence" value="ECO:0007669"/>
    <property type="project" value="InterPro"/>
</dbReference>
<protein>
    <recommendedName>
        <fullName evidence="5">Dynein heavy chain</fullName>
    </recommendedName>
</protein>
<evidence type="ECO:0000259" key="1">
    <source>
        <dbReference type="Pfam" id="PF12774"/>
    </source>
</evidence>
<dbReference type="InterPro" id="IPR041466">
    <property type="entry name" value="Dynein_AAA5_ext"/>
</dbReference>
<evidence type="ECO:0000313" key="4">
    <source>
        <dbReference type="Proteomes" id="UP001153620"/>
    </source>
</evidence>
<evidence type="ECO:0000259" key="2">
    <source>
        <dbReference type="Pfam" id="PF17852"/>
    </source>
</evidence>
<reference evidence="3" key="1">
    <citation type="submission" date="2022-01" db="EMBL/GenBank/DDBJ databases">
        <authorList>
            <person name="King R."/>
        </authorList>
    </citation>
    <scope>NUCLEOTIDE SEQUENCE</scope>
</reference>
<organism evidence="3 4">
    <name type="scientific">Chironomus riparius</name>
    <dbReference type="NCBI Taxonomy" id="315576"/>
    <lineage>
        <taxon>Eukaryota</taxon>
        <taxon>Metazoa</taxon>
        <taxon>Ecdysozoa</taxon>
        <taxon>Arthropoda</taxon>
        <taxon>Hexapoda</taxon>
        <taxon>Insecta</taxon>
        <taxon>Pterygota</taxon>
        <taxon>Neoptera</taxon>
        <taxon>Endopterygota</taxon>
        <taxon>Diptera</taxon>
        <taxon>Nematocera</taxon>
        <taxon>Chironomoidea</taxon>
        <taxon>Chironomidae</taxon>
        <taxon>Chironominae</taxon>
        <taxon>Chironomus</taxon>
    </lineage>
</organism>
<dbReference type="InterPro" id="IPR026983">
    <property type="entry name" value="DHC"/>
</dbReference>
<proteinExistence type="predicted"/>
<gene>
    <name evidence="3" type="ORF">CHIRRI_LOCUS10808</name>
</gene>
<name>A0A9N9S127_9DIPT</name>
<dbReference type="EMBL" id="OU895879">
    <property type="protein sequence ID" value="CAG9807962.1"/>
    <property type="molecule type" value="Genomic_DNA"/>
</dbReference>
<dbReference type="PANTHER" id="PTHR22878">
    <property type="entry name" value="DYNEIN HEAVY CHAIN 6, AXONEMAL-LIKE-RELATED"/>
    <property type="match status" value="1"/>
</dbReference>
<dbReference type="Proteomes" id="UP001153620">
    <property type="component" value="Chromosome 3"/>
</dbReference>
<dbReference type="AlphaFoldDB" id="A0A9N9S127"/>
<dbReference type="GO" id="GO:0030286">
    <property type="term" value="C:dynein complex"/>
    <property type="evidence" value="ECO:0007669"/>
    <property type="project" value="InterPro"/>
</dbReference>
<keyword evidence="4" id="KW-1185">Reference proteome</keyword>
<dbReference type="OrthoDB" id="7780585at2759"/>